<dbReference type="GO" id="GO:0006281">
    <property type="term" value="P:DNA repair"/>
    <property type="evidence" value="ECO:0007669"/>
    <property type="project" value="TreeGrafter"/>
</dbReference>
<comment type="caution">
    <text evidence="2">The sequence shown here is derived from an EMBL/GenBank/DDBJ whole genome shotgun (WGS) entry which is preliminary data.</text>
</comment>
<dbReference type="GO" id="GO:0016787">
    <property type="term" value="F:hydrolase activity"/>
    <property type="evidence" value="ECO:0007669"/>
    <property type="project" value="UniProtKB-KW"/>
</dbReference>
<proteinExistence type="predicted"/>
<evidence type="ECO:0000313" key="3">
    <source>
        <dbReference type="Proteomes" id="UP000807769"/>
    </source>
</evidence>
<dbReference type="SUPFAM" id="SSF52540">
    <property type="entry name" value="P-loop containing nucleoside triphosphate hydrolases"/>
    <property type="match status" value="1"/>
</dbReference>
<dbReference type="AlphaFoldDB" id="A0A9P7E6L7"/>
<dbReference type="RefSeq" id="XP_041190726.1">
    <property type="nucleotide sequence ID" value="XM_041331281.1"/>
</dbReference>
<dbReference type="GO" id="GO:0006261">
    <property type="term" value="P:DNA-templated DNA replication"/>
    <property type="evidence" value="ECO:0007669"/>
    <property type="project" value="TreeGrafter"/>
</dbReference>
<evidence type="ECO:0000256" key="1">
    <source>
        <dbReference type="ARBA" id="ARBA00022705"/>
    </source>
</evidence>
<dbReference type="Proteomes" id="UP000807769">
    <property type="component" value="Unassembled WGS sequence"/>
</dbReference>
<dbReference type="GO" id="GO:0003689">
    <property type="term" value="F:DNA clamp loader activity"/>
    <property type="evidence" value="ECO:0007669"/>
    <property type="project" value="TreeGrafter"/>
</dbReference>
<name>A0A9P7E6L7_9AGAM</name>
<keyword evidence="2" id="KW-0378">Hydrolase</keyword>
<dbReference type="GO" id="GO:0031390">
    <property type="term" value="C:Ctf18 RFC-like complex"/>
    <property type="evidence" value="ECO:0007669"/>
    <property type="project" value="TreeGrafter"/>
</dbReference>
<dbReference type="OrthoDB" id="761538at2759"/>
<dbReference type="Gene3D" id="3.40.50.300">
    <property type="entry name" value="P-loop containing nucleotide triphosphate hydrolases"/>
    <property type="match status" value="1"/>
</dbReference>
<reference evidence="2" key="1">
    <citation type="journal article" date="2020" name="New Phytol.">
        <title>Comparative genomics reveals dynamic genome evolution in host specialist ectomycorrhizal fungi.</title>
        <authorList>
            <person name="Lofgren L.A."/>
            <person name="Nguyen N.H."/>
            <person name="Vilgalys R."/>
            <person name="Ruytinx J."/>
            <person name="Liao H.L."/>
            <person name="Branco S."/>
            <person name="Kuo A."/>
            <person name="LaButti K."/>
            <person name="Lipzen A."/>
            <person name="Andreopoulos W."/>
            <person name="Pangilinan J."/>
            <person name="Riley R."/>
            <person name="Hundley H."/>
            <person name="Na H."/>
            <person name="Barry K."/>
            <person name="Grigoriev I.V."/>
            <person name="Stajich J.E."/>
            <person name="Kennedy P.G."/>
        </authorList>
    </citation>
    <scope>NUCLEOTIDE SEQUENCE</scope>
    <source>
        <strain evidence="2">MN1</strain>
    </source>
</reference>
<dbReference type="GO" id="GO:0031389">
    <property type="term" value="C:Rad17 RFC-like complex"/>
    <property type="evidence" value="ECO:0007669"/>
    <property type="project" value="TreeGrafter"/>
</dbReference>
<evidence type="ECO:0000313" key="2">
    <source>
        <dbReference type="EMBL" id="KAG1812581.1"/>
    </source>
</evidence>
<dbReference type="PANTHER" id="PTHR11669:SF1">
    <property type="entry name" value="REPLICATION FACTOR C SUBUNIT 3"/>
    <property type="match status" value="1"/>
</dbReference>
<keyword evidence="1" id="KW-0235">DNA replication</keyword>
<dbReference type="InterPro" id="IPR027417">
    <property type="entry name" value="P-loop_NTPase"/>
</dbReference>
<dbReference type="GO" id="GO:0031391">
    <property type="term" value="C:Elg1 RFC-like complex"/>
    <property type="evidence" value="ECO:0007669"/>
    <property type="project" value="TreeGrafter"/>
</dbReference>
<accession>A0A9P7E6L7</accession>
<organism evidence="2 3">
    <name type="scientific">Suillus subaureus</name>
    <dbReference type="NCBI Taxonomy" id="48587"/>
    <lineage>
        <taxon>Eukaryota</taxon>
        <taxon>Fungi</taxon>
        <taxon>Dikarya</taxon>
        <taxon>Basidiomycota</taxon>
        <taxon>Agaricomycotina</taxon>
        <taxon>Agaricomycetes</taxon>
        <taxon>Agaricomycetidae</taxon>
        <taxon>Boletales</taxon>
        <taxon>Suillineae</taxon>
        <taxon>Suillaceae</taxon>
        <taxon>Suillus</taxon>
    </lineage>
</organism>
<dbReference type="GeneID" id="64625298"/>
<dbReference type="PANTHER" id="PTHR11669">
    <property type="entry name" value="REPLICATION FACTOR C / DNA POLYMERASE III GAMMA-TAU SUBUNIT"/>
    <property type="match status" value="1"/>
</dbReference>
<dbReference type="InterPro" id="IPR050238">
    <property type="entry name" value="DNA_Rep/Repair_Clamp_Loader"/>
</dbReference>
<dbReference type="GO" id="GO:0005663">
    <property type="term" value="C:DNA replication factor C complex"/>
    <property type="evidence" value="ECO:0007669"/>
    <property type="project" value="TreeGrafter"/>
</dbReference>
<sequence length="172" mass="19223">KTTRISCTLRQLFGSGVSKARGLIINIVQGNFHIEINPSEAVNYNIVVIQALLKEIMQIDLYANHGFKVVINETDSLSCDAPAALRRTMEKCMPNIQIMPCVNSTSRLIASVKSRCLLMQVAAPDPEEMQIILENSAKKLKFDLLEKAPQQTAEDFDGNMRKLLLVFEALKM</sequence>
<protein>
    <submittedName>
        <fullName evidence="2">P-loop containing nucleoside triphosphate hydrolase protein</fullName>
    </submittedName>
</protein>
<feature type="non-terminal residue" evidence="2">
    <location>
        <position position="1"/>
    </location>
</feature>
<gene>
    <name evidence="2" type="ORF">BJ212DRAFT_1276461</name>
</gene>
<keyword evidence="3" id="KW-1185">Reference proteome</keyword>
<dbReference type="EMBL" id="JABBWG010000026">
    <property type="protein sequence ID" value="KAG1812581.1"/>
    <property type="molecule type" value="Genomic_DNA"/>
</dbReference>